<evidence type="ECO:0000313" key="4">
    <source>
        <dbReference type="Proteomes" id="UP001153076"/>
    </source>
</evidence>
<comment type="caution">
    <text evidence="3">The sequence shown here is derived from an EMBL/GenBank/DDBJ whole genome shotgun (WGS) entry which is preliminary data.</text>
</comment>
<dbReference type="Proteomes" id="UP001153076">
    <property type="component" value="Unassembled WGS sequence"/>
</dbReference>
<keyword evidence="1" id="KW-0677">Repeat</keyword>
<dbReference type="InterPro" id="IPR002885">
    <property type="entry name" value="PPR_rpt"/>
</dbReference>
<accession>A0A9Q1JXE9</accession>
<protein>
    <recommendedName>
        <fullName evidence="5">Pentatricopeptide repeat-containing protein</fullName>
    </recommendedName>
</protein>
<evidence type="ECO:0000256" key="1">
    <source>
        <dbReference type="ARBA" id="ARBA00022737"/>
    </source>
</evidence>
<dbReference type="GO" id="GO:0009451">
    <property type="term" value="P:RNA modification"/>
    <property type="evidence" value="ECO:0007669"/>
    <property type="project" value="InterPro"/>
</dbReference>
<organism evidence="3 4">
    <name type="scientific">Carnegiea gigantea</name>
    <dbReference type="NCBI Taxonomy" id="171969"/>
    <lineage>
        <taxon>Eukaryota</taxon>
        <taxon>Viridiplantae</taxon>
        <taxon>Streptophyta</taxon>
        <taxon>Embryophyta</taxon>
        <taxon>Tracheophyta</taxon>
        <taxon>Spermatophyta</taxon>
        <taxon>Magnoliopsida</taxon>
        <taxon>eudicotyledons</taxon>
        <taxon>Gunneridae</taxon>
        <taxon>Pentapetalae</taxon>
        <taxon>Caryophyllales</taxon>
        <taxon>Cactineae</taxon>
        <taxon>Cactaceae</taxon>
        <taxon>Cactoideae</taxon>
        <taxon>Echinocereeae</taxon>
        <taxon>Carnegiea</taxon>
    </lineage>
</organism>
<gene>
    <name evidence="3" type="ORF">Cgig2_024532</name>
</gene>
<sequence length="200" mass="23071">MAISSKFMPVPHLPDSINPPCNNSQTPRTHFLSPLNQTHHLFLRKSQRFSVISNTSIDCSTNFSSQITELCVKGSLHEALKLLDSVRELKLFIEDDVFLSLLNLCEWKRAPHEGQRVYSHICNSRTRLDIRVGNALLSMFVRFRNLGDAWYVFGKMEERDLFSWNVLVGGYAKAGFFNEALDLYHRMLWVGLMSILFPVY</sequence>
<reference evidence="3" key="1">
    <citation type="submission" date="2022-04" db="EMBL/GenBank/DDBJ databases">
        <title>Carnegiea gigantea Genome sequencing and assembly v2.</title>
        <authorList>
            <person name="Copetti D."/>
            <person name="Sanderson M.J."/>
            <person name="Burquez A."/>
            <person name="Wojciechowski M.F."/>
        </authorList>
    </citation>
    <scope>NUCLEOTIDE SEQUENCE</scope>
    <source>
        <strain evidence="3">SGP5-SGP5p</strain>
        <tissue evidence="3">Aerial part</tissue>
    </source>
</reference>
<dbReference type="GO" id="GO:0003723">
    <property type="term" value="F:RNA binding"/>
    <property type="evidence" value="ECO:0007669"/>
    <property type="project" value="InterPro"/>
</dbReference>
<dbReference type="NCBIfam" id="TIGR00756">
    <property type="entry name" value="PPR"/>
    <property type="match status" value="2"/>
</dbReference>
<dbReference type="InterPro" id="IPR046960">
    <property type="entry name" value="PPR_At4g14850-like_plant"/>
</dbReference>
<keyword evidence="4" id="KW-1185">Reference proteome</keyword>
<dbReference type="AlphaFoldDB" id="A0A9Q1JXE9"/>
<feature type="repeat" description="PPR" evidence="2">
    <location>
        <begin position="160"/>
        <end position="194"/>
    </location>
</feature>
<dbReference type="InterPro" id="IPR011990">
    <property type="entry name" value="TPR-like_helical_dom_sf"/>
</dbReference>
<dbReference type="PANTHER" id="PTHR47926">
    <property type="entry name" value="PENTATRICOPEPTIDE REPEAT-CONTAINING PROTEIN"/>
    <property type="match status" value="1"/>
</dbReference>
<evidence type="ECO:0000313" key="3">
    <source>
        <dbReference type="EMBL" id="KAJ8432844.1"/>
    </source>
</evidence>
<evidence type="ECO:0000256" key="2">
    <source>
        <dbReference type="PROSITE-ProRule" id="PRU00708"/>
    </source>
</evidence>
<proteinExistence type="predicted"/>
<evidence type="ECO:0008006" key="5">
    <source>
        <dbReference type="Google" id="ProtNLM"/>
    </source>
</evidence>
<name>A0A9Q1JXE9_9CARY</name>
<dbReference type="OrthoDB" id="1741798at2759"/>
<dbReference type="Gene3D" id="1.25.40.10">
    <property type="entry name" value="Tetratricopeptide repeat domain"/>
    <property type="match status" value="1"/>
</dbReference>
<dbReference type="PROSITE" id="PS51375">
    <property type="entry name" value="PPR"/>
    <property type="match status" value="1"/>
</dbReference>
<dbReference type="EMBL" id="JAKOGI010000579">
    <property type="protein sequence ID" value="KAJ8432844.1"/>
    <property type="molecule type" value="Genomic_DNA"/>
</dbReference>
<dbReference type="Pfam" id="PF01535">
    <property type="entry name" value="PPR"/>
    <property type="match status" value="2"/>
</dbReference>